<accession>A0ABZ1RRY4</accession>
<name>A0ABZ1RRY4_9ACTN</name>
<dbReference type="InterPro" id="IPR021607">
    <property type="entry name" value="DUF3224"/>
</dbReference>
<evidence type="ECO:0000313" key="1">
    <source>
        <dbReference type="EMBL" id="WUO49618.1"/>
    </source>
</evidence>
<evidence type="ECO:0000313" key="2">
    <source>
        <dbReference type="Proteomes" id="UP001432075"/>
    </source>
</evidence>
<gene>
    <name evidence="1" type="ORF">OHU17_29400</name>
</gene>
<dbReference type="Pfam" id="PF11528">
    <property type="entry name" value="DUF3224"/>
    <property type="match status" value="1"/>
</dbReference>
<organism evidence="1 2">
    <name type="scientific">Streptomyces goshikiensis</name>
    <dbReference type="NCBI Taxonomy" id="1942"/>
    <lineage>
        <taxon>Bacteria</taxon>
        <taxon>Bacillati</taxon>
        <taxon>Actinomycetota</taxon>
        <taxon>Actinomycetes</taxon>
        <taxon>Kitasatosporales</taxon>
        <taxon>Streptomycetaceae</taxon>
        <taxon>Streptomyces</taxon>
    </lineage>
</organism>
<dbReference type="Gene3D" id="2.40.350.10">
    <property type="entry name" value="SO1590-like"/>
    <property type="match status" value="1"/>
</dbReference>
<keyword evidence="2" id="KW-1185">Reference proteome</keyword>
<reference evidence="1" key="1">
    <citation type="submission" date="2022-10" db="EMBL/GenBank/DDBJ databases">
        <title>The complete genomes of actinobacterial strains from the NBC collection.</title>
        <authorList>
            <person name="Joergensen T.S."/>
            <person name="Alvarez Arevalo M."/>
            <person name="Sterndorff E.B."/>
            <person name="Faurdal D."/>
            <person name="Vuksanovic O."/>
            <person name="Mourched A.-S."/>
            <person name="Charusanti P."/>
            <person name="Shaw S."/>
            <person name="Blin K."/>
            <person name="Weber T."/>
        </authorList>
    </citation>
    <scope>NUCLEOTIDE SEQUENCE</scope>
    <source>
        <strain evidence="1">NBC_00283</strain>
    </source>
</reference>
<dbReference type="EMBL" id="CP108057">
    <property type="protein sequence ID" value="WUO49618.1"/>
    <property type="molecule type" value="Genomic_DNA"/>
</dbReference>
<dbReference type="RefSeq" id="WP_190032610.1">
    <property type="nucleotide sequence ID" value="NZ_BMVE01000017.1"/>
</dbReference>
<proteinExistence type="predicted"/>
<dbReference type="SUPFAM" id="SSF159238">
    <property type="entry name" value="SO1590-like"/>
    <property type="match status" value="1"/>
</dbReference>
<dbReference type="Proteomes" id="UP001432075">
    <property type="component" value="Chromosome"/>
</dbReference>
<dbReference type="InterPro" id="IPR023159">
    <property type="entry name" value="SO1590-like_sf"/>
</dbReference>
<sequence length="135" mass="14086">MRASGTFSVKGFDPADVAPTPAVTTGVAVGVMTMEKHFEGEIVGHSATLFTSAFDQAKGVGTYLAMESFEGALNDREGTFNFAHSATTHGSDRANEFFVIVPSSGTGQLTGIAGSGGLTVDADGTHRVWFDYELS</sequence>
<protein>
    <submittedName>
        <fullName evidence="1">DUF3224 domain-containing protein</fullName>
    </submittedName>
</protein>